<dbReference type="InterPro" id="IPR029063">
    <property type="entry name" value="SAM-dependent_MTases_sf"/>
</dbReference>
<dbReference type="NCBIfam" id="TIGR01444">
    <property type="entry name" value="fkbM_fam"/>
    <property type="match status" value="1"/>
</dbReference>
<dbReference type="Pfam" id="PF05050">
    <property type="entry name" value="Methyltransf_21"/>
    <property type="match status" value="1"/>
</dbReference>
<feature type="domain" description="Methyltransferase FkbM" evidence="1">
    <location>
        <begin position="465"/>
        <end position="607"/>
    </location>
</feature>
<dbReference type="SUPFAM" id="SSF53335">
    <property type="entry name" value="S-adenosyl-L-methionine-dependent methyltransferases"/>
    <property type="match status" value="1"/>
</dbReference>
<dbReference type="PANTHER" id="PTHR36973">
    <property type="entry name" value="SLL1456 PROTEIN-RELATED"/>
    <property type="match status" value="1"/>
</dbReference>
<proteinExistence type="predicted"/>
<evidence type="ECO:0000259" key="1">
    <source>
        <dbReference type="Pfam" id="PF05050"/>
    </source>
</evidence>
<dbReference type="InterPro" id="IPR053188">
    <property type="entry name" value="FkbM_Methyltransferase"/>
</dbReference>
<sequence>MSNTSLEEIISKNNLIRDELSSLITDETTNTPKRDSSLPKISLKNPDVILTPNEVNLRHGTGVIIRNIFSDSENILSIRFHDYYDGHQDFGDINFCFCIDELSRSETFTRLSELFQGIQPRRILCVVFSPQEALAAIALKEIFNVPLCTYIMDDNNLYTSDQNTITHDLMEELLQKSSFRLAISPELRVAYEQRYGLKFWLLPPTISPDLITEEIPEIATEVTREKKGILVGNIWSQQCLEHLREAIKGSNIRIDWYFNNYYDPAWLTIDKEELAQEGIFVYPPLAESDLRQTLRKYKFAVIPSGKLDTTDNIQNIARLSLPTRIPFILTTSNTPLLVLGSKSTAAARFVTRFEVGMVCDYHAEAVEQAVNFLDSLETQKIMRQNAVSVANNFSSQGIGRWLWDSLENGKPSDNKFEDLMPLLSTDFAYYIEVNPPKSIWRDFIPVYQSLTRLKQKGLKPDFIVDVGASTGIWSDTVNYVFPDSRYILIDPLFSKYDPSAIDHYIKSHDNFEMIEAMVSNKTGQGTIKVSDDLYNSSAYEVNNAKVVEIVTSEIITLDQLLEEKSLRGKGILKLDVQFAEHLAIEGGYKLLGIVDVCIIELSLWKTSEETQSL</sequence>
<dbReference type="RefSeq" id="WP_053081567.1">
    <property type="nucleotide sequence ID" value="NZ_CAQN01000018.1"/>
</dbReference>
<dbReference type="SUPFAM" id="SSF53756">
    <property type="entry name" value="UDP-Glycosyltransferase/glycogen phosphorylase"/>
    <property type="match status" value="1"/>
</dbReference>
<dbReference type="Proteomes" id="UP000018130">
    <property type="component" value="Unassembled WGS sequence"/>
</dbReference>
<dbReference type="InterPro" id="IPR006342">
    <property type="entry name" value="FkbM_mtfrase"/>
</dbReference>
<evidence type="ECO:0000313" key="2">
    <source>
        <dbReference type="EMBL" id="CCQ64637.1"/>
    </source>
</evidence>
<accession>T2JJH7</accession>
<reference evidence="2 3" key="1">
    <citation type="submission" date="2013-01" db="EMBL/GenBank/DDBJ databases">
        <authorList>
            <person name="Bench S."/>
        </authorList>
    </citation>
    <scope>NUCLEOTIDE SEQUENCE [LARGE SCALE GENOMIC DNA]</scope>
    <source>
        <strain evidence="2 3">WH 0402</strain>
    </source>
</reference>
<dbReference type="PANTHER" id="PTHR36973:SF4">
    <property type="entry name" value="NODULATION PROTEIN"/>
    <property type="match status" value="1"/>
</dbReference>
<gene>
    <name evidence="2" type="ORF">CWATWH0402_4856</name>
</gene>
<evidence type="ECO:0000313" key="3">
    <source>
        <dbReference type="Proteomes" id="UP000018130"/>
    </source>
</evidence>
<dbReference type="AlphaFoldDB" id="T2JJH7"/>
<dbReference type="GO" id="GO:0008171">
    <property type="term" value="F:O-methyltransferase activity"/>
    <property type="evidence" value="ECO:0007669"/>
    <property type="project" value="TreeGrafter"/>
</dbReference>
<name>T2JJH7_CROWT</name>
<comment type="caution">
    <text evidence="2">The sequence shown here is derived from an EMBL/GenBank/DDBJ whole genome shotgun (WGS) entry which is preliminary data.</text>
</comment>
<dbReference type="Gene3D" id="3.40.50.150">
    <property type="entry name" value="Vaccinia Virus protein VP39"/>
    <property type="match status" value="1"/>
</dbReference>
<organism evidence="2 3">
    <name type="scientific">Crocosphaera watsonii WH 0402</name>
    <dbReference type="NCBI Taxonomy" id="1284629"/>
    <lineage>
        <taxon>Bacteria</taxon>
        <taxon>Bacillati</taxon>
        <taxon>Cyanobacteriota</taxon>
        <taxon>Cyanophyceae</taxon>
        <taxon>Oscillatoriophycideae</taxon>
        <taxon>Chroococcales</taxon>
        <taxon>Aphanothecaceae</taxon>
        <taxon>Crocosphaera</taxon>
    </lineage>
</organism>
<reference evidence="2 3" key="2">
    <citation type="submission" date="2013-09" db="EMBL/GenBank/DDBJ databases">
        <title>Whole genome comparison of six Crocosphaera watsonii strains with differing phenotypes.</title>
        <authorList>
            <person name="Bench S.R."/>
            <person name="Heller P."/>
            <person name="Frank I."/>
            <person name="Arciniega M."/>
            <person name="Shilova I.N."/>
            <person name="Zehr J.P."/>
        </authorList>
    </citation>
    <scope>NUCLEOTIDE SEQUENCE [LARGE SCALE GENOMIC DNA]</scope>
    <source>
        <strain evidence="2 3">WH 0402</strain>
    </source>
</reference>
<dbReference type="EMBL" id="CAQN01000018">
    <property type="protein sequence ID" value="CCQ64637.1"/>
    <property type="molecule type" value="Genomic_DNA"/>
</dbReference>
<protein>
    <recommendedName>
        <fullName evidence="1">Methyltransferase FkbM domain-containing protein</fullName>
    </recommendedName>
</protein>